<dbReference type="VEuPathDB" id="FungiDB:MPH_00656"/>
<accession>K2SZK6</accession>
<name>K2SZK6_MACPH</name>
<evidence type="ECO:0000313" key="1">
    <source>
        <dbReference type="EMBL" id="EKG22065.1"/>
    </source>
</evidence>
<protein>
    <submittedName>
        <fullName evidence="1">Uncharacterized protein</fullName>
    </submittedName>
</protein>
<evidence type="ECO:0000313" key="2">
    <source>
        <dbReference type="Proteomes" id="UP000007129"/>
    </source>
</evidence>
<organism evidence="1 2">
    <name type="scientific">Macrophomina phaseolina (strain MS6)</name>
    <name type="common">Charcoal rot fungus</name>
    <dbReference type="NCBI Taxonomy" id="1126212"/>
    <lineage>
        <taxon>Eukaryota</taxon>
        <taxon>Fungi</taxon>
        <taxon>Dikarya</taxon>
        <taxon>Ascomycota</taxon>
        <taxon>Pezizomycotina</taxon>
        <taxon>Dothideomycetes</taxon>
        <taxon>Dothideomycetes incertae sedis</taxon>
        <taxon>Botryosphaeriales</taxon>
        <taxon>Botryosphaeriaceae</taxon>
        <taxon>Macrophomina</taxon>
    </lineage>
</organism>
<proteinExistence type="predicted"/>
<dbReference type="EMBL" id="AHHD01000031">
    <property type="protein sequence ID" value="EKG22065.1"/>
    <property type="molecule type" value="Genomic_DNA"/>
</dbReference>
<dbReference type="InParanoid" id="K2SZK6"/>
<dbReference type="HOGENOM" id="CLU_1156587_0_0_1"/>
<comment type="caution">
    <text evidence="1">The sequence shown here is derived from an EMBL/GenBank/DDBJ whole genome shotgun (WGS) entry which is preliminary data.</text>
</comment>
<reference evidence="1 2" key="1">
    <citation type="journal article" date="2012" name="BMC Genomics">
        <title>Tools to kill: Genome of one of the most destructive plant pathogenic fungi Macrophomina phaseolina.</title>
        <authorList>
            <person name="Islam M.S."/>
            <person name="Haque M.S."/>
            <person name="Islam M.M."/>
            <person name="Emdad E.M."/>
            <person name="Halim A."/>
            <person name="Hossen Q.M.M."/>
            <person name="Hossain M.Z."/>
            <person name="Ahmed B."/>
            <person name="Rahim S."/>
            <person name="Rahman M.S."/>
            <person name="Alam M.M."/>
            <person name="Hou S."/>
            <person name="Wan X."/>
            <person name="Saito J.A."/>
            <person name="Alam M."/>
        </authorList>
    </citation>
    <scope>NUCLEOTIDE SEQUENCE [LARGE SCALE GENOMIC DNA]</scope>
    <source>
        <strain evidence="1 2">MS6</strain>
    </source>
</reference>
<gene>
    <name evidence="1" type="ORF">MPH_00656</name>
</gene>
<sequence length="240" mass="27227">MFRIFGGYFDARMSSAADRAGGVAILLTKRSDIYIFPVGRRRARQGGICWRSFISSCINTTECLGVLSEILHNHPRKGIRNWRVNLALPLLSLFVLPCGGDSENFFWFVRVSCFVWSSLHIVWIWTRFEYKTKTVQSGAFIEAFKYARPVIRFVLFGLFDVEEATKLEILQRLGGVRLCGCKPQHHIARSFSLSLAVCRGKGRRSCLVVDVSVWRARDCLKMSAREDLAEVGVRLLLGSV</sequence>
<dbReference type="AlphaFoldDB" id="K2SZK6"/>
<dbReference type="Proteomes" id="UP000007129">
    <property type="component" value="Unassembled WGS sequence"/>
</dbReference>